<evidence type="ECO:0000256" key="4">
    <source>
        <dbReference type="PROSITE-ProRule" id="PRU00335"/>
    </source>
</evidence>
<keyword evidence="1" id="KW-0805">Transcription regulation</keyword>
<dbReference type="PROSITE" id="PS50977">
    <property type="entry name" value="HTH_TETR_2"/>
    <property type="match status" value="1"/>
</dbReference>
<dbReference type="Pfam" id="PF00440">
    <property type="entry name" value="TetR_N"/>
    <property type="match status" value="1"/>
</dbReference>
<proteinExistence type="predicted"/>
<dbReference type="InterPro" id="IPR050109">
    <property type="entry name" value="HTH-type_TetR-like_transc_reg"/>
</dbReference>
<dbReference type="PRINTS" id="PR00455">
    <property type="entry name" value="HTHTETR"/>
</dbReference>
<keyword evidence="2 4" id="KW-0238">DNA-binding</keyword>
<feature type="domain" description="HTH tetR-type" evidence="5">
    <location>
        <begin position="5"/>
        <end position="65"/>
    </location>
</feature>
<protein>
    <submittedName>
        <fullName evidence="6">TetR/AcrR family transcriptional regulator</fullName>
    </submittedName>
</protein>
<dbReference type="EMBL" id="JABUKG010000023">
    <property type="protein sequence ID" value="MBY6322683.1"/>
    <property type="molecule type" value="Genomic_DNA"/>
</dbReference>
<sequence length="179" mass="18997">MPPPPVAREKSLNAFVKLVLEQGEKAATLDAVAAAAGISKGGLMYHFPSKEALVDGLMGVVEELAAEDVRRMRAHPEGAAVYHLRTSTFHDTPVDRAVVATMRLSQGANAVAQQTLQRIRQSWLDALNEQIADPAVAEAVLLMGDGLYFAAASAGPNGRTPDDIDALIAVAQRLVDSRS</sequence>
<dbReference type="PANTHER" id="PTHR30055">
    <property type="entry name" value="HTH-TYPE TRANSCRIPTIONAL REGULATOR RUTR"/>
    <property type="match status" value="1"/>
</dbReference>
<gene>
    <name evidence="6" type="ORF">HQ605_17830</name>
</gene>
<dbReference type="Pfam" id="PF17937">
    <property type="entry name" value="TetR_C_28"/>
    <property type="match status" value="1"/>
</dbReference>
<dbReference type="PANTHER" id="PTHR30055:SF234">
    <property type="entry name" value="HTH-TYPE TRANSCRIPTIONAL REGULATOR BETI"/>
    <property type="match status" value="1"/>
</dbReference>
<dbReference type="Proteomes" id="UP001520140">
    <property type="component" value="Unassembled WGS sequence"/>
</dbReference>
<organism evidence="6 7">
    <name type="scientific">Rhodococcoides kroppenstedtii</name>
    <dbReference type="NCBI Taxonomy" id="293050"/>
    <lineage>
        <taxon>Bacteria</taxon>
        <taxon>Bacillati</taxon>
        <taxon>Actinomycetota</taxon>
        <taxon>Actinomycetes</taxon>
        <taxon>Mycobacteriales</taxon>
        <taxon>Nocardiaceae</taxon>
        <taxon>Rhodococcoides</taxon>
    </lineage>
</organism>
<dbReference type="InterPro" id="IPR041479">
    <property type="entry name" value="TetR_CgmR_C"/>
</dbReference>
<keyword evidence="7" id="KW-1185">Reference proteome</keyword>
<name>A0ABS7NXA3_9NOCA</name>
<reference evidence="6 7" key="1">
    <citation type="submission" date="2020-06" db="EMBL/GenBank/DDBJ databases">
        <title>Taxonomy, biology and ecology of Rhodococcus bacteria occurring in California pistachio and other woody hosts as revealed by genome sequence analyses.</title>
        <authorList>
            <person name="Gai Y."/>
            <person name="Riely B."/>
        </authorList>
    </citation>
    <scope>NUCLEOTIDE SEQUENCE [LARGE SCALE GENOMIC DNA]</scope>
    <source>
        <strain evidence="6 7">BP-284</strain>
    </source>
</reference>
<dbReference type="SUPFAM" id="SSF46689">
    <property type="entry name" value="Homeodomain-like"/>
    <property type="match status" value="1"/>
</dbReference>
<evidence type="ECO:0000313" key="6">
    <source>
        <dbReference type="EMBL" id="MBY6322683.1"/>
    </source>
</evidence>
<dbReference type="InterPro" id="IPR009057">
    <property type="entry name" value="Homeodomain-like_sf"/>
</dbReference>
<keyword evidence="3" id="KW-0804">Transcription</keyword>
<evidence type="ECO:0000256" key="2">
    <source>
        <dbReference type="ARBA" id="ARBA00023125"/>
    </source>
</evidence>
<evidence type="ECO:0000256" key="3">
    <source>
        <dbReference type="ARBA" id="ARBA00023163"/>
    </source>
</evidence>
<dbReference type="Gene3D" id="1.10.357.10">
    <property type="entry name" value="Tetracycline Repressor, domain 2"/>
    <property type="match status" value="1"/>
</dbReference>
<dbReference type="RefSeq" id="WP_068103176.1">
    <property type="nucleotide sequence ID" value="NZ_JABUKE010000024.1"/>
</dbReference>
<feature type="DNA-binding region" description="H-T-H motif" evidence="4">
    <location>
        <begin position="28"/>
        <end position="47"/>
    </location>
</feature>
<accession>A0ABS7NXA3</accession>
<evidence type="ECO:0000259" key="5">
    <source>
        <dbReference type="PROSITE" id="PS50977"/>
    </source>
</evidence>
<dbReference type="InterPro" id="IPR001647">
    <property type="entry name" value="HTH_TetR"/>
</dbReference>
<evidence type="ECO:0000256" key="1">
    <source>
        <dbReference type="ARBA" id="ARBA00023015"/>
    </source>
</evidence>
<comment type="caution">
    <text evidence="6">The sequence shown here is derived from an EMBL/GenBank/DDBJ whole genome shotgun (WGS) entry which is preliminary data.</text>
</comment>
<evidence type="ECO:0000313" key="7">
    <source>
        <dbReference type="Proteomes" id="UP001520140"/>
    </source>
</evidence>